<dbReference type="Pfam" id="PF02568">
    <property type="entry name" value="ThiI"/>
    <property type="match status" value="1"/>
</dbReference>
<evidence type="ECO:0000256" key="2">
    <source>
        <dbReference type="ARBA" id="ARBA00022840"/>
    </source>
</evidence>
<dbReference type="GO" id="GO:0005524">
    <property type="term" value="F:ATP binding"/>
    <property type="evidence" value="ECO:0007669"/>
    <property type="project" value="UniProtKB-KW"/>
</dbReference>
<evidence type="ECO:0000313" key="6">
    <source>
        <dbReference type="Proteomes" id="UP001642409"/>
    </source>
</evidence>
<keyword evidence="6" id="KW-1185">Reference proteome</keyword>
<comment type="caution">
    <text evidence="4">The sequence shown here is derived from an EMBL/GenBank/DDBJ whole genome shotgun (WGS) entry which is preliminary data.</text>
</comment>
<dbReference type="GO" id="GO:0004810">
    <property type="term" value="F:CCA tRNA nucleotidyltransferase activity"/>
    <property type="evidence" value="ECO:0007669"/>
    <property type="project" value="InterPro"/>
</dbReference>
<dbReference type="EMBL" id="CAXDID020000003">
    <property type="protein sequence ID" value="CAL5972162.1"/>
    <property type="molecule type" value="Genomic_DNA"/>
</dbReference>
<name>A0AA86NY04_9EUKA</name>
<sequence length="362" mass="41379">MPKCLLLFNGGIDSITAAKFLQMNEQDVILLNFESKFFGGESERIKQISRQLKLPVLIVDITQQQVALTANPVKQYGSGANPCVDCRANMLQVAYQLMPKYGCDYIATGDVLKQHLISQSIEAFAQAQKMAGIPDIVLRPLCGKLLPENIVTQKYISRNTLLSYQGQSHKDQETFMRTNRIAIKTPLKSCQLLDHFYSKKLICLKQDGLLHSKLQFLQDMVSFGRLFRFGYRQLLVLYRKHECAQFKQMNLQNVFTIENEENESQQTLVAAVDLQQLEIEAEKPMKYEYDIEEVKLSKCTKLGQKTNQIQIPKTDLNEMLQDFVFTVFGSYSKLKKGVVGDKTVCFETKEDAAEIIEQKMIK</sequence>
<keyword evidence="1" id="KW-0547">Nucleotide-binding</keyword>
<dbReference type="InterPro" id="IPR014729">
    <property type="entry name" value="Rossmann-like_a/b/a_fold"/>
</dbReference>
<dbReference type="Proteomes" id="UP001642409">
    <property type="component" value="Unassembled WGS sequence"/>
</dbReference>
<dbReference type="InterPro" id="IPR020536">
    <property type="entry name" value="ThiI_AANH"/>
</dbReference>
<keyword evidence="2" id="KW-0067">ATP-binding</keyword>
<reference evidence="5 6" key="2">
    <citation type="submission" date="2024-07" db="EMBL/GenBank/DDBJ databases">
        <authorList>
            <person name="Akdeniz Z."/>
        </authorList>
    </citation>
    <scope>NUCLEOTIDE SEQUENCE [LARGE SCALE GENOMIC DNA]</scope>
</reference>
<dbReference type="EMBL" id="CATOUU010000380">
    <property type="protein sequence ID" value="CAI9927210.1"/>
    <property type="molecule type" value="Genomic_DNA"/>
</dbReference>
<dbReference type="Gene3D" id="3.40.50.620">
    <property type="entry name" value="HUPs"/>
    <property type="match status" value="1"/>
</dbReference>
<gene>
    <name evidence="4" type="ORF">HINF_LOCUS14855</name>
    <name evidence="5" type="ORF">HINF_LOCUS1767</name>
</gene>
<organism evidence="4">
    <name type="scientific">Hexamita inflata</name>
    <dbReference type="NCBI Taxonomy" id="28002"/>
    <lineage>
        <taxon>Eukaryota</taxon>
        <taxon>Metamonada</taxon>
        <taxon>Diplomonadida</taxon>
        <taxon>Hexamitidae</taxon>
        <taxon>Hexamitinae</taxon>
        <taxon>Hexamita</taxon>
    </lineage>
</organism>
<feature type="domain" description="Thil AANH" evidence="3">
    <location>
        <begin position="3"/>
        <end position="143"/>
    </location>
</feature>
<dbReference type="SUPFAM" id="SSF52402">
    <property type="entry name" value="Adenine nucleotide alpha hydrolases-like"/>
    <property type="match status" value="1"/>
</dbReference>
<evidence type="ECO:0000256" key="1">
    <source>
        <dbReference type="ARBA" id="ARBA00022741"/>
    </source>
</evidence>
<keyword evidence="5" id="KW-0808">Transferase</keyword>
<proteinExistence type="predicted"/>
<accession>A0AA86NY04</accession>
<reference evidence="4" key="1">
    <citation type="submission" date="2023-06" db="EMBL/GenBank/DDBJ databases">
        <authorList>
            <person name="Kurt Z."/>
        </authorList>
    </citation>
    <scope>NUCLEOTIDE SEQUENCE</scope>
</reference>
<evidence type="ECO:0000259" key="3">
    <source>
        <dbReference type="Pfam" id="PF02568"/>
    </source>
</evidence>
<dbReference type="AlphaFoldDB" id="A0AA86NY04"/>
<protein>
    <submittedName>
        <fullName evidence="4">tRNA (5-methylaminomethyl-2-thiouridylate)-methyltransferase</fullName>
    </submittedName>
    <submittedName>
        <fullName evidence="5">tRNA_(5-methylaminomethyl-2-thiouridylate)-methyl transferase</fullName>
    </submittedName>
</protein>
<evidence type="ECO:0000313" key="4">
    <source>
        <dbReference type="EMBL" id="CAI9927210.1"/>
    </source>
</evidence>
<evidence type="ECO:0000313" key="5">
    <source>
        <dbReference type="EMBL" id="CAL5972162.1"/>
    </source>
</evidence>